<evidence type="ECO:0000259" key="1">
    <source>
        <dbReference type="PROSITE" id="PS50943"/>
    </source>
</evidence>
<protein>
    <submittedName>
        <fullName evidence="2">Helix-turn-helix transcriptional regulator</fullName>
    </submittedName>
</protein>
<name>A0A5R9K9Z1_9BACT</name>
<dbReference type="InterPro" id="IPR001387">
    <property type="entry name" value="Cro/C1-type_HTH"/>
</dbReference>
<dbReference type="AlphaFoldDB" id="A0A5R9K9Z1"/>
<sequence length="196" mass="22300">MKETDILSIIRKGEITSELDLERAVLAERSLRMLSEEQPELKPMRKELRALIIQYESAHWSDESLVTEAQVAESDAAEIQAATEFKFFRRRRALILEKLKSLGLKQNDLGILLAHSKSYTSELLNGIRAFSANDLLLIHKLLDIDMEDLFFTEIPAATLNRIQGSLQKMAERNIKLDKNGLKLVPPAKKRLSESTL</sequence>
<evidence type="ECO:0000313" key="2">
    <source>
        <dbReference type="EMBL" id="TLU91616.1"/>
    </source>
</evidence>
<dbReference type="Proteomes" id="UP000309788">
    <property type="component" value="Unassembled WGS sequence"/>
</dbReference>
<keyword evidence="3" id="KW-1185">Reference proteome</keyword>
<evidence type="ECO:0000313" key="3">
    <source>
        <dbReference type="Proteomes" id="UP000309788"/>
    </source>
</evidence>
<dbReference type="EMBL" id="VCEI01000025">
    <property type="protein sequence ID" value="TLU91616.1"/>
    <property type="molecule type" value="Genomic_DNA"/>
</dbReference>
<gene>
    <name evidence="2" type="ORF">FEM55_12545</name>
</gene>
<organism evidence="2 3">
    <name type="scientific">Dyadobacter sediminis</name>
    <dbReference type="NCBI Taxonomy" id="1493691"/>
    <lineage>
        <taxon>Bacteria</taxon>
        <taxon>Pseudomonadati</taxon>
        <taxon>Bacteroidota</taxon>
        <taxon>Cytophagia</taxon>
        <taxon>Cytophagales</taxon>
        <taxon>Spirosomataceae</taxon>
        <taxon>Dyadobacter</taxon>
    </lineage>
</organism>
<dbReference type="PROSITE" id="PS50943">
    <property type="entry name" value="HTH_CROC1"/>
    <property type="match status" value="1"/>
</dbReference>
<feature type="domain" description="HTH cro/C1-type" evidence="1">
    <location>
        <begin position="95"/>
        <end position="149"/>
    </location>
</feature>
<reference evidence="2 3" key="1">
    <citation type="submission" date="2019-05" db="EMBL/GenBank/DDBJ databases">
        <authorList>
            <person name="Qu J.-H."/>
        </authorList>
    </citation>
    <scope>NUCLEOTIDE SEQUENCE [LARGE SCALE GENOMIC DNA]</scope>
    <source>
        <strain evidence="2 3">Z12</strain>
    </source>
</reference>
<accession>A0A5R9K9Z1</accession>
<dbReference type="RefSeq" id="WP_138281725.1">
    <property type="nucleotide sequence ID" value="NZ_BMGE01000003.1"/>
</dbReference>
<dbReference type="GO" id="GO:0003677">
    <property type="term" value="F:DNA binding"/>
    <property type="evidence" value="ECO:0007669"/>
    <property type="project" value="InterPro"/>
</dbReference>
<dbReference type="Gene3D" id="1.10.260.40">
    <property type="entry name" value="lambda repressor-like DNA-binding domains"/>
    <property type="match status" value="1"/>
</dbReference>
<proteinExistence type="predicted"/>
<dbReference type="InterPro" id="IPR010982">
    <property type="entry name" value="Lambda_DNA-bd_dom_sf"/>
</dbReference>
<dbReference type="SUPFAM" id="SSF47413">
    <property type="entry name" value="lambda repressor-like DNA-binding domains"/>
    <property type="match status" value="1"/>
</dbReference>
<comment type="caution">
    <text evidence="2">The sequence shown here is derived from an EMBL/GenBank/DDBJ whole genome shotgun (WGS) entry which is preliminary data.</text>
</comment>
<dbReference type="OrthoDB" id="1339093at2"/>